<dbReference type="STRING" id="1120918.SAMN05216249_109112"/>
<feature type="transmembrane region" description="Helical" evidence="5">
    <location>
        <begin position="7"/>
        <end position="25"/>
    </location>
</feature>
<evidence type="ECO:0000256" key="4">
    <source>
        <dbReference type="ARBA" id="ARBA00023136"/>
    </source>
</evidence>
<keyword evidence="2 5" id="KW-0812">Transmembrane</keyword>
<dbReference type="Pfam" id="PF02674">
    <property type="entry name" value="Colicin_V"/>
    <property type="match status" value="1"/>
</dbReference>
<protein>
    <submittedName>
        <fullName evidence="6">Colicin V production protein</fullName>
    </submittedName>
</protein>
<feature type="transmembrane region" description="Helical" evidence="5">
    <location>
        <begin position="31"/>
        <end position="53"/>
    </location>
</feature>
<evidence type="ECO:0000313" key="7">
    <source>
        <dbReference type="Proteomes" id="UP000198838"/>
    </source>
</evidence>
<name>A0A1I0YCQ8_9FIRM</name>
<accession>A0A1I0YCQ8</accession>
<feature type="transmembrane region" description="Helical" evidence="5">
    <location>
        <begin position="182"/>
        <end position="205"/>
    </location>
</feature>
<keyword evidence="7" id="KW-1185">Reference proteome</keyword>
<dbReference type="Proteomes" id="UP000198838">
    <property type="component" value="Unassembled WGS sequence"/>
</dbReference>
<sequence length="240" mass="27084">MNLFFMIIMGIIVLSGLIGLSRGLILTVFKFASLFITIALSTVLSPYISNLLLENTPLYSEVYELSYKYLDKETALTPIGDEESAARYILENQDWIPDNIVEGLLDNIKNTKDIDKYAKTQIENKEDQIKASLAKSISQTIVNIISFFLTMIIIGIVLSIMVNALDLIAKLPVINTFNRLGGALVGLIFGVIIVWIIFLVIYLTYKTSFSHMLLNQISENEILKFLYENNIILKSLVEFL</sequence>
<proteinExistence type="predicted"/>
<keyword evidence="4 5" id="KW-0472">Membrane</keyword>
<gene>
    <name evidence="6" type="ORF">SAMN05216249_109112</name>
</gene>
<feature type="transmembrane region" description="Helical" evidence="5">
    <location>
        <begin position="140"/>
        <end position="162"/>
    </location>
</feature>
<organism evidence="6 7">
    <name type="scientific">Acetitomaculum ruminis DSM 5522</name>
    <dbReference type="NCBI Taxonomy" id="1120918"/>
    <lineage>
        <taxon>Bacteria</taxon>
        <taxon>Bacillati</taxon>
        <taxon>Bacillota</taxon>
        <taxon>Clostridia</taxon>
        <taxon>Lachnospirales</taxon>
        <taxon>Lachnospiraceae</taxon>
        <taxon>Acetitomaculum</taxon>
    </lineage>
</organism>
<dbReference type="OrthoDB" id="2083110at2"/>
<dbReference type="InterPro" id="IPR003825">
    <property type="entry name" value="Colicin-V_CvpA"/>
</dbReference>
<evidence type="ECO:0000256" key="2">
    <source>
        <dbReference type="ARBA" id="ARBA00022692"/>
    </source>
</evidence>
<dbReference type="GO" id="GO:0016020">
    <property type="term" value="C:membrane"/>
    <property type="evidence" value="ECO:0007669"/>
    <property type="project" value="UniProtKB-SubCell"/>
</dbReference>
<evidence type="ECO:0000313" key="6">
    <source>
        <dbReference type="EMBL" id="SFB11149.1"/>
    </source>
</evidence>
<keyword evidence="3 5" id="KW-1133">Transmembrane helix</keyword>
<evidence type="ECO:0000256" key="1">
    <source>
        <dbReference type="ARBA" id="ARBA00004141"/>
    </source>
</evidence>
<dbReference type="GO" id="GO:0009403">
    <property type="term" value="P:toxin biosynthetic process"/>
    <property type="evidence" value="ECO:0007669"/>
    <property type="project" value="InterPro"/>
</dbReference>
<comment type="subcellular location">
    <subcellularLocation>
        <location evidence="1">Membrane</location>
        <topology evidence="1">Multi-pass membrane protein</topology>
    </subcellularLocation>
</comment>
<evidence type="ECO:0000256" key="5">
    <source>
        <dbReference type="SAM" id="Phobius"/>
    </source>
</evidence>
<dbReference type="AlphaFoldDB" id="A0A1I0YCQ8"/>
<evidence type="ECO:0000256" key="3">
    <source>
        <dbReference type="ARBA" id="ARBA00022989"/>
    </source>
</evidence>
<dbReference type="EMBL" id="FOJY01000009">
    <property type="protein sequence ID" value="SFB11149.1"/>
    <property type="molecule type" value="Genomic_DNA"/>
</dbReference>
<dbReference type="RefSeq" id="WP_143088285.1">
    <property type="nucleotide sequence ID" value="NZ_FOJY01000009.1"/>
</dbReference>
<reference evidence="6 7" key="1">
    <citation type="submission" date="2016-10" db="EMBL/GenBank/DDBJ databases">
        <authorList>
            <person name="de Groot N.N."/>
        </authorList>
    </citation>
    <scope>NUCLEOTIDE SEQUENCE [LARGE SCALE GENOMIC DNA]</scope>
    <source>
        <strain evidence="6 7">DSM 5522</strain>
    </source>
</reference>